<evidence type="ECO:0000313" key="6">
    <source>
        <dbReference type="EMBL" id="VDR26001.1"/>
    </source>
</evidence>
<feature type="transmembrane region" description="Helical" evidence="5">
    <location>
        <begin position="243"/>
        <end position="264"/>
    </location>
</feature>
<evidence type="ECO:0000256" key="4">
    <source>
        <dbReference type="ARBA" id="ARBA00023136"/>
    </source>
</evidence>
<feature type="transmembrane region" description="Helical" evidence="5">
    <location>
        <begin position="109"/>
        <end position="131"/>
    </location>
</feature>
<gene>
    <name evidence="6" type="ORF">NCTC13098_02336</name>
</gene>
<dbReference type="InterPro" id="IPR002797">
    <property type="entry name" value="Polysacc_synth"/>
</dbReference>
<evidence type="ECO:0000256" key="1">
    <source>
        <dbReference type="ARBA" id="ARBA00004141"/>
    </source>
</evidence>
<dbReference type="InterPro" id="IPR052556">
    <property type="entry name" value="PolySynth_Transporter"/>
</dbReference>
<evidence type="ECO:0000313" key="7">
    <source>
        <dbReference type="Proteomes" id="UP000274346"/>
    </source>
</evidence>
<feature type="transmembrane region" description="Helical" evidence="5">
    <location>
        <begin position="208"/>
        <end position="237"/>
    </location>
</feature>
<feature type="transmembrane region" description="Helical" evidence="5">
    <location>
        <begin position="77"/>
        <end position="103"/>
    </location>
</feature>
<dbReference type="Proteomes" id="UP000274346">
    <property type="component" value="Chromosome"/>
</dbReference>
<dbReference type="EMBL" id="LR131271">
    <property type="protein sequence ID" value="VDR26001.1"/>
    <property type="molecule type" value="Genomic_DNA"/>
</dbReference>
<protein>
    <submittedName>
        <fullName evidence="6">Colanic acid exporter</fullName>
    </submittedName>
</protein>
<name>A0A3P8KI66_RAOTE</name>
<dbReference type="KEGG" id="rtg:NCTC13098_02336"/>
<comment type="subcellular location">
    <subcellularLocation>
        <location evidence="1">Membrane</location>
        <topology evidence="1">Multi-pass membrane protein</topology>
    </subcellularLocation>
</comment>
<evidence type="ECO:0000256" key="3">
    <source>
        <dbReference type="ARBA" id="ARBA00022989"/>
    </source>
</evidence>
<dbReference type="AlphaFoldDB" id="A0A3P8KI66"/>
<organism evidence="6 7">
    <name type="scientific">Raoultella terrigena</name>
    <name type="common">Klebsiella terrigena</name>
    <dbReference type="NCBI Taxonomy" id="577"/>
    <lineage>
        <taxon>Bacteria</taxon>
        <taxon>Pseudomonadati</taxon>
        <taxon>Pseudomonadota</taxon>
        <taxon>Gammaproteobacteria</taxon>
        <taxon>Enterobacterales</taxon>
        <taxon>Enterobacteriaceae</taxon>
        <taxon>Klebsiella/Raoultella group</taxon>
        <taxon>Raoultella</taxon>
    </lineage>
</organism>
<keyword evidence="3 5" id="KW-1133">Transmembrane helix</keyword>
<evidence type="ECO:0000256" key="5">
    <source>
        <dbReference type="SAM" id="Phobius"/>
    </source>
</evidence>
<feature type="transmembrane region" description="Helical" evidence="5">
    <location>
        <begin position="143"/>
        <end position="160"/>
    </location>
</feature>
<dbReference type="PANTHER" id="PTHR43424">
    <property type="entry name" value="LOCUS PUTATIVE PROTEIN 1-RELATED"/>
    <property type="match status" value="1"/>
</dbReference>
<keyword evidence="2 5" id="KW-0812">Transmembrane</keyword>
<feature type="transmembrane region" description="Helical" evidence="5">
    <location>
        <begin position="325"/>
        <end position="346"/>
    </location>
</feature>
<feature type="transmembrane region" description="Helical" evidence="5">
    <location>
        <begin position="42"/>
        <end position="65"/>
    </location>
</feature>
<reference evidence="6 7" key="1">
    <citation type="submission" date="2018-12" db="EMBL/GenBank/DDBJ databases">
        <authorList>
            <consortium name="Pathogen Informatics"/>
        </authorList>
    </citation>
    <scope>NUCLEOTIDE SEQUENCE [LARGE SCALE GENOMIC DNA]</scope>
    <source>
        <strain evidence="6 7">NCTC13098</strain>
    </source>
</reference>
<dbReference type="GO" id="GO:0016020">
    <property type="term" value="C:membrane"/>
    <property type="evidence" value="ECO:0007669"/>
    <property type="project" value="UniProtKB-SubCell"/>
</dbReference>
<accession>A0A3P8KI66</accession>
<dbReference type="Pfam" id="PF01943">
    <property type="entry name" value="Polysacc_synt"/>
    <property type="match status" value="1"/>
</dbReference>
<feature type="transmembrane region" description="Helical" evidence="5">
    <location>
        <begin position="358"/>
        <end position="376"/>
    </location>
</feature>
<dbReference type="PANTHER" id="PTHR43424:SF1">
    <property type="entry name" value="LOCUS PUTATIVE PROTEIN 1-RELATED"/>
    <property type="match status" value="1"/>
</dbReference>
<sequence length="419" mass="47165">MNKRIMTNSLWMMSEKIVAIFGLIFVTSFVAKYVGPGVFGSIALAMSIFQLIQLVAQLGTDVLIFKRLSRNRQSGVNLINVTVPIRTIVYMVLSLPVLFFYIYKADHSALYYLVAAFVACFIQSMDVYSIYYDATLNSKINTYVNVIGLVFSLLIRWLIAFLKLDPLWLCFPIILAPLIPCLIRYFYYINNTHKKNISSKFKRKYVKYIIGAGSAFVISSLSVAIYTRLSLLMLGFFDGESAVGIYSVAATLATSWSFVLNSLVTSSLPSIFSENDDEKALTKAAKLNLIVIGVSMPIIFSVYFVGEWFIKTFYGDLYMSSYHPLLILTFSTLLGSLGTVSARIIAKYSGYSFLSKKMFLVAIFSFIVNFGLIMQFNIIGAAVANVLTQFFSLTIFNYPFKKGVVFKLHLKTIFFRVKG</sequence>
<feature type="transmembrane region" description="Helical" evidence="5">
    <location>
        <begin position="285"/>
        <end position="305"/>
    </location>
</feature>
<evidence type="ECO:0000256" key="2">
    <source>
        <dbReference type="ARBA" id="ARBA00022692"/>
    </source>
</evidence>
<keyword evidence="4 5" id="KW-0472">Membrane</keyword>
<feature type="transmembrane region" description="Helical" evidence="5">
    <location>
        <begin position="166"/>
        <end position="187"/>
    </location>
</feature>
<proteinExistence type="predicted"/>